<keyword evidence="5" id="KW-0029">Amino-acid transport</keyword>
<dbReference type="InterPro" id="IPR035906">
    <property type="entry name" value="MetI-like_sf"/>
</dbReference>
<dbReference type="GO" id="GO:0022857">
    <property type="term" value="F:transmembrane transporter activity"/>
    <property type="evidence" value="ECO:0007669"/>
    <property type="project" value="InterPro"/>
</dbReference>
<comment type="similarity">
    <text evidence="8">Belongs to the binding-protein-dependent transport system permease family.</text>
</comment>
<feature type="transmembrane region" description="Helical" evidence="8">
    <location>
        <begin position="180"/>
        <end position="203"/>
    </location>
</feature>
<dbReference type="Pfam" id="PF00528">
    <property type="entry name" value="BPD_transp_1"/>
    <property type="match status" value="1"/>
</dbReference>
<dbReference type="PROSITE" id="PS50928">
    <property type="entry name" value="ABC_TM1"/>
    <property type="match status" value="1"/>
</dbReference>
<dbReference type="Proteomes" id="UP000190328">
    <property type="component" value="Unassembled WGS sequence"/>
</dbReference>
<dbReference type="AlphaFoldDB" id="A0A1T4KLR5"/>
<evidence type="ECO:0000256" key="1">
    <source>
        <dbReference type="ARBA" id="ARBA00004651"/>
    </source>
</evidence>
<evidence type="ECO:0000313" key="11">
    <source>
        <dbReference type="Proteomes" id="UP000190328"/>
    </source>
</evidence>
<feature type="transmembrane region" description="Helical" evidence="8">
    <location>
        <begin position="88"/>
        <end position="108"/>
    </location>
</feature>
<dbReference type="NCBIfam" id="TIGR01726">
    <property type="entry name" value="HEQRo_perm_3TM"/>
    <property type="match status" value="1"/>
</dbReference>
<dbReference type="CDD" id="cd06261">
    <property type="entry name" value="TM_PBP2"/>
    <property type="match status" value="1"/>
</dbReference>
<dbReference type="PANTHER" id="PTHR30614">
    <property type="entry name" value="MEMBRANE COMPONENT OF AMINO ACID ABC TRANSPORTER"/>
    <property type="match status" value="1"/>
</dbReference>
<feature type="domain" description="ABC transmembrane type-1" evidence="9">
    <location>
        <begin position="15"/>
        <end position="203"/>
    </location>
</feature>
<keyword evidence="2 8" id="KW-0813">Transport</keyword>
<evidence type="ECO:0000313" key="10">
    <source>
        <dbReference type="EMBL" id="SJZ43328.1"/>
    </source>
</evidence>
<comment type="subcellular location">
    <subcellularLocation>
        <location evidence="1 8">Cell membrane</location>
        <topology evidence="1 8">Multi-pass membrane protein</topology>
    </subcellularLocation>
</comment>
<dbReference type="InterPro" id="IPR010065">
    <property type="entry name" value="AA_ABC_transptr_permease_3TM"/>
</dbReference>
<keyword evidence="11" id="KW-1185">Reference proteome</keyword>
<dbReference type="SUPFAM" id="SSF161098">
    <property type="entry name" value="MetI-like"/>
    <property type="match status" value="1"/>
</dbReference>
<dbReference type="InterPro" id="IPR043429">
    <property type="entry name" value="ArtM/GltK/GlnP/TcyL/YhdX-like"/>
</dbReference>
<dbReference type="RefSeq" id="WP_078806253.1">
    <property type="nucleotide sequence ID" value="NZ_FUXI01000003.1"/>
</dbReference>
<keyword evidence="6 8" id="KW-1133">Transmembrane helix</keyword>
<reference evidence="10 11" key="1">
    <citation type="submission" date="2017-02" db="EMBL/GenBank/DDBJ databases">
        <authorList>
            <person name="Peterson S.W."/>
        </authorList>
    </citation>
    <scope>NUCLEOTIDE SEQUENCE [LARGE SCALE GENOMIC DNA]</scope>
    <source>
        <strain evidence="10 11">ATCC BAA-1030</strain>
    </source>
</reference>
<dbReference type="EMBL" id="FUXI01000003">
    <property type="protein sequence ID" value="SJZ43328.1"/>
    <property type="molecule type" value="Genomic_DNA"/>
</dbReference>
<evidence type="ECO:0000256" key="5">
    <source>
        <dbReference type="ARBA" id="ARBA00022970"/>
    </source>
</evidence>
<dbReference type="OrthoDB" id="9805999at2"/>
<feature type="transmembrane region" description="Helical" evidence="8">
    <location>
        <begin position="63"/>
        <end position="82"/>
    </location>
</feature>
<protein>
    <submittedName>
        <fullName evidence="10">Polar amino acid transport system permease protein</fullName>
    </submittedName>
</protein>
<evidence type="ECO:0000256" key="6">
    <source>
        <dbReference type="ARBA" id="ARBA00022989"/>
    </source>
</evidence>
<dbReference type="GO" id="GO:0006865">
    <property type="term" value="P:amino acid transport"/>
    <property type="evidence" value="ECO:0007669"/>
    <property type="project" value="UniProtKB-KW"/>
</dbReference>
<evidence type="ECO:0000256" key="7">
    <source>
        <dbReference type="ARBA" id="ARBA00023136"/>
    </source>
</evidence>
<name>A0A1T4KLR5_9ENTE</name>
<keyword evidence="4 8" id="KW-0812">Transmembrane</keyword>
<sequence>MNYIVEILPALLSGAMMTVKVFVVTLIGAMPLGILVAFGLLSRFRIVRYVLNTYVWIMRGTPLLLQLIFVFYGLPLLNGIVFERYDAAIVAFVLNYAAYFAEIFRGGIQSVPDGQREAARVLGLNQVQTITKIVLPQVIKVVLPSIVNEVVTLVKDSSLIYVIGLGDLLRAGQIAMNRDVSILPMIFVGLIYLFIIGILTLVAKRVEKYFSYYK</sequence>
<keyword evidence="7 8" id="KW-0472">Membrane</keyword>
<dbReference type="GO" id="GO:0043190">
    <property type="term" value="C:ATP-binding cassette (ABC) transporter complex"/>
    <property type="evidence" value="ECO:0007669"/>
    <property type="project" value="InterPro"/>
</dbReference>
<gene>
    <name evidence="10" type="ORF">SAMN02745116_00286</name>
</gene>
<proteinExistence type="inferred from homology"/>
<organism evidence="10 11">
    <name type="scientific">Pilibacter termitis</name>
    <dbReference type="NCBI Taxonomy" id="263852"/>
    <lineage>
        <taxon>Bacteria</taxon>
        <taxon>Bacillati</taxon>
        <taxon>Bacillota</taxon>
        <taxon>Bacilli</taxon>
        <taxon>Lactobacillales</taxon>
        <taxon>Enterococcaceae</taxon>
        <taxon>Pilibacter</taxon>
    </lineage>
</organism>
<evidence type="ECO:0000256" key="3">
    <source>
        <dbReference type="ARBA" id="ARBA00022475"/>
    </source>
</evidence>
<dbReference type="FunFam" id="1.10.3720.10:FF:000006">
    <property type="entry name" value="Glutamate/aspartate ABC transporter, permease protein GltK"/>
    <property type="match status" value="1"/>
</dbReference>
<dbReference type="InterPro" id="IPR000515">
    <property type="entry name" value="MetI-like"/>
</dbReference>
<evidence type="ECO:0000256" key="8">
    <source>
        <dbReference type="RuleBase" id="RU363032"/>
    </source>
</evidence>
<evidence type="ECO:0000259" key="9">
    <source>
        <dbReference type="PROSITE" id="PS50928"/>
    </source>
</evidence>
<evidence type="ECO:0000256" key="4">
    <source>
        <dbReference type="ARBA" id="ARBA00022692"/>
    </source>
</evidence>
<dbReference type="Gene3D" id="1.10.3720.10">
    <property type="entry name" value="MetI-like"/>
    <property type="match status" value="1"/>
</dbReference>
<keyword evidence="3" id="KW-1003">Cell membrane</keyword>
<evidence type="ECO:0000256" key="2">
    <source>
        <dbReference type="ARBA" id="ARBA00022448"/>
    </source>
</evidence>
<feature type="transmembrane region" description="Helical" evidence="8">
    <location>
        <begin position="21"/>
        <end position="42"/>
    </location>
</feature>
<dbReference type="STRING" id="263852.SAMN02745116_00286"/>
<accession>A0A1T4KLR5</accession>
<dbReference type="PANTHER" id="PTHR30614:SF0">
    <property type="entry name" value="L-CYSTINE TRANSPORT SYSTEM PERMEASE PROTEIN TCYL"/>
    <property type="match status" value="1"/>
</dbReference>